<dbReference type="Proteomes" id="UP000267535">
    <property type="component" value="Unassembled WGS sequence"/>
</dbReference>
<evidence type="ECO:0000313" key="2">
    <source>
        <dbReference type="EMBL" id="RRC98489.1"/>
    </source>
</evidence>
<dbReference type="Pfam" id="PF15515">
    <property type="entry name" value="MvaI_BcnI"/>
    <property type="match status" value="1"/>
</dbReference>
<reference evidence="2 3" key="1">
    <citation type="submission" date="2018-11" db="EMBL/GenBank/DDBJ databases">
        <title>The draft genome sequence of Amphritea balenae JAMM 1525T.</title>
        <authorList>
            <person name="Fang Z."/>
            <person name="Zhang Y."/>
            <person name="Han X."/>
        </authorList>
    </citation>
    <scope>NUCLEOTIDE SEQUENCE [LARGE SCALE GENOMIC DNA]</scope>
    <source>
        <strain evidence="2 3">JAMM 1525</strain>
    </source>
</reference>
<feature type="domain" description="MvaI/BcnI restriction endonuclease" evidence="1">
    <location>
        <begin position="221"/>
        <end position="471"/>
    </location>
</feature>
<gene>
    <name evidence="2" type="ORF">EHS89_12770</name>
</gene>
<comment type="caution">
    <text evidence="2">The sequence shown here is derived from an EMBL/GenBank/DDBJ whole genome shotgun (WGS) entry which is preliminary data.</text>
</comment>
<dbReference type="Gene3D" id="3.40.210.20">
    <property type="entry name" value="MvaI/BcnI restriction endonuclease, catalytic domain"/>
    <property type="match status" value="1"/>
</dbReference>
<name>A0A3P1SNB7_9GAMM</name>
<evidence type="ECO:0000313" key="3">
    <source>
        <dbReference type="Proteomes" id="UP000267535"/>
    </source>
</evidence>
<dbReference type="AlphaFoldDB" id="A0A3P1SNB7"/>
<dbReference type="InterPro" id="IPR029127">
    <property type="entry name" value="MvaI_BcnI"/>
</dbReference>
<dbReference type="RefSeq" id="WP_124926550.1">
    <property type="nucleotide sequence ID" value="NZ_BMOH01000002.1"/>
</dbReference>
<dbReference type="InterPro" id="IPR043004">
    <property type="entry name" value="MvaI_BcnI_cat"/>
</dbReference>
<dbReference type="OrthoDB" id="9204522at2"/>
<dbReference type="EMBL" id="RQXV01000007">
    <property type="protein sequence ID" value="RRC98489.1"/>
    <property type="molecule type" value="Genomic_DNA"/>
</dbReference>
<protein>
    <recommendedName>
        <fullName evidence="1">MvaI/BcnI restriction endonuclease domain-containing protein</fullName>
    </recommendedName>
</protein>
<organism evidence="2 3">
    <name type="scientific">Amphritea balenae</name>
    <dbReference type="NCBI Taxonomy" id="452629"/>
    <lineage>
        <taxon>Bacteria</taxon>
        <taxon>Pseudomonadati</taxon>
        <taxon>Pseudomonadota</taxon>
        <taxon>Gammaproteobacteria</taxon>
        <taxon>Oceanospirillales</taxon>
        <taxon>Oceanospirillaceae</taxon>
        <taxon>Amphritea</taxon>
    </lineage>
</organism>
<proteinExistence type="predicted"/>
<sequence length="484" mass="54018">MANKPKIYDSQASLEFSLSSLCECYSDLRVERIVYKHLAPNDNSKNQPYMAADFSEIGFIPSGDLIPSSTFSSKQMSQKRRTKFTSLLNFQWLSPDGRTYKAPDAKLIYYPQFPEVRLSGFLKGCPVDISEWMDPGKRGRSLGRILFLGIRSDGSIFSYLAIPGSRISREIKDWDSIPITSLLHRLIPKARQLSIFTGVSETRANYSLQLSGSSTSRQGLIDELRRIHFKGPIGSKRLNKAGIEIPYKARNGGGYTLEAELGITPNGIAEPDFLGWEVKQFGVKRFDLIKSKPLTVMTPEPDGGYYDLHGAKDFVLSYGYTNGGDRYDFTGRHLANLVCKKSGLTLIVNGFDPVNREMTNAAGFIGLLDSQDNVAASWSFSKLLEHWKRKHSKAVYIPSLASDVESGHRAYHYGSNIRLFEGTNINMLLGAVLDKAIYYDPGIKVESVSAGGKVKARSQFRIKSAELDCLYLQKTEMDLSDSLE</sequence>
<accession>A0A3P1SNB7</accession>
<keyword evidence="3" id="KW-1185">Reference proteome</keyword>
<evidence type="ECO:0000259" key="1">
    <source>
        <dbReference type="Pfam" id="PF15515"/>
    </source>
</evidence>